<dbReference type="Proteomes" id="UP000503447">
    <property type="component" value="Chromosome"/>
</dbReference>
<keyword evidence="3" id="KW-0175">Coiled coil</keyword>
<evidence type="ECO:0000256" key="2">
    <source>
        <dbReference type="ARBA" id="ARBA00023180"/>
    </source>
</evidence>
<dbReference type="SUPFAM" id="SSF52540">
    <property type="entry name" value="P-loop containing nucleoside triphosphate hydrolases"/>
    <property type="match status" value="1"/>
</dbReference>
<evidence type="ECO:0000256" key="1">
    <source>
        <dbReference type="ARBA" id="ARBA00022679"/>
    </source>
</evidence>
<dbReference type="Pfam" id="PF00685">
    <property type="entry name" value="Sulfotransfer_1"/>
    <property type="match status" value="1"/>
</dbReference>
<dbReference type="GO" id="GO:0008146">
    <property type="term" value="F:sulfotransferase activity"/>
    <property type="evidence" value="ECO:0007669"/>
    <property type="project" value="InterPro"/>
</dbReference>
<keyword evidence="2" id="KW-0325">Glycoprotein</keyword>
<dbReference type="InterPro" id="IPR027417">
    <property type="entry name" value="P-loop_NTPase"/>
</dbReference>
<feature type="domain" description="Sulfotransferase" evidence="4">
    <location>
        <begin position="19"/>
        <end position="203"/>
    </location>
</feature>
<keyword evidence="6" id="KW-1185">Reference proteome</keyword>
<name>A0A6M5YW46_9BACT</name>
<evidence type="ECO:0000259" key="4">
    <source>
        <dbReference type="Pfam" id="PF00685"/>
    </source>
</evidence>
<accession>A0A6M5YW46</accession>
<dbReference type="Gene3D" id="3.40.50.300">
    <property type="entry name" value="P-loop containing nucleotide triphosphate hydrolases"/>
    <property type="match status" value="1"/>
</dbReference>
<evidence type="ECO:0000256" key="3">
    <source>
        <dbReference type="SAM" id="Coils"/>
    </source>
</evidence>
<dbReference type="KEGG" id="ftj:FTUN_5841"/>
<reference evidence="6" key="1">
    <citation type="submission" date="2020-05" db="EMBL/GenBank/DDBJ databases">
        <title>Frigoriglobus tundricola gen. nov., sp. nov., a psychrotolerant cellulolytic planctomycete of the family Gemmataceae with two divergent copies of 16S rRNA gene.</title>
        <authorList>
            <person name="Kulichevskaya I.S."/>
            <person name="Ivanova A.A."/>
            <person name="Naumoff D.G."/>
            <person name="Beletsky A.V."/>
            <person name="Rijpstra W.I.C."/>
            <person name="Sinninghe Damste J.S."/>
            <person name="Mardanov A.V."/>
            <person name="Ravin N.V."/>
            <person name="Dedysh S.N."/>
        </authorList>
    </citation>
    <scope>NUCLEOTIDE SEQUENCE [LARGE SCALE GENOMIC DNA]</scope>
    <source>
        <strain evidence="6">PL17</strain>
    </source>
</reference>
<dbReference type="PANTHER" id="PTHR10605">
    <property type="entry name" value="HEPARAN SULFATE SULFOTRANSFERASE"/>
    <property type="match status" value="1"/>
</dbReference>
<dbReference type="EMBL" id="CP053452">
    <property type="protein sequence ID" value="QJW98255.1"/>
    <property type="molecule type" value="Genomic_DNA"/>
</dbReference>
<dbReference type="InterPro" id="IPR000863">
    <property type="entry name" value="Sulfotransferase_dom"/>
</dbReference>
<feature type="coiled-coil region" evidence="3">
    <location>
        <begin position="365"/>
        <end position="392"/>
    </location>
</feature>
<proteinExistence type="predicted"/>
<evidence type="ECO:0000313" key="5">
    <source>
        <dbReference type="EMBL" id="QJW98255.1"/>
    </source>
</evidence>
<dbReference type="InterPro" id="IPR037359">
    <property type="entry name" value="NST/OST"/>
</dbReference>
<protein>
    <recommendedName>
        <fullName evidence="4">Sulfotransferase domain-containing protein</fullName>
    </recommendedName>
</protein>
<keyword evidence="1" id="KW-0808">Transferase</keyword>
<dbReference type="RefSeq" id="WP_171473480.1">
    <property type="nucleotide sequence ID" value="NZ_CP053452.2"/>
</dbReference>
<dbReference type="PANTHER" id="PTHR10605:SF56">
    <property type="entry name" value="BIFUNCTIONAL HEPARAN SULFATE N-DEACETYLASE_N-SULFOTRANSFERASE"/>
    <property type="match status" value="1"/>
</dbReference>
<sequence>MIYLHANPDPHALFRHRRPEFLVISPPKTGSTWLAANFRHHPQLFVPEVKEVKYFSSLYKWLDFEWYCDHFVAAGDRRAGDASPSYAALPLAGIRAIRQLLPNVKLVFLMRDPVARAWSHAKHNHLFQEANFAGAEPGAEASPDEWRANFVHDWPLVGGDYLGQLRRWASVFPHEQLYVGFYESIARRPEALLRDVFRFLGVDPDIDLSGFPVRERILAGPAGELPADLAPHLRGILRGRTEELVDFLAAQFGLSAPPEWQATLAGPVHAPPDLPAFRMAADDGHLNRVLQMEEEFATGYRIVLTNYRGYDVAFYRSALYGVKMARGAVSLVMNEHTRAQCLAEGTCLVAATLPEMKERIDARLADEAAARARAVEEELRATREDLRVTREELHATRDLSARLAAELAELRAVVHRGSLARRALRAIRHPVRPTKRLARALLAAVAATGPDGKWG</sequence>
<dbReference type="AlphaFoldDB" id="A0A6M5YW46"/>
<evidence type="ECO:0000313" key="6">
    <source>
        <dbReference type="Proteomes" id="UP000503447"/>
    </source>
</evidence>
<gene>
    <name evidence="5" type="ORF">FTUN_5841</name>
</gene>
<organism evidence="5 6">
    <name type="scientific">Frigoriglobus tundricola</name>
    <dbReference type="NCBI Taxonomy" id="2774151"/>
    <lineage>
        <taxon>Bacteria</taxon>
        <taxon>Pseudomonadati</taxon>
        <taxon>Planctomycetota</taxon>
        <taxon>Planctomycetia</taxon>
        <taxon>Gemmatales</taxon>
        <taxon>Gemmataceae</taxon>
        <taxon>Frigoriglobus</taxon>
    </lineage>
</organism>